<feature type="transmembrane region" description="Helical" evidence="13">
    <location>
        <begin position="554"/>
        <end position="572"/>
    </location>
</feature>
<sequence>MFKLAIKKFFDESSVHGFQYLTKEKVHLIEKIFWFLAIIFSCICSGFLIYQIGVKVQEDLTVTYTSDDAIKVTDIPFPAVTFCFELLKLINDKEFKEIKSQLLTNNLFIANLTEKDLEIMQALSLIVSDNFLTKFKIPKISTTNLVEIIERRSIDFNFLVTRSDFGYLWGVHYAQILGPNGFCYNFNIVPANQLYNNLENASKHFNFSRNFYHPTEIHRYYRAPRNPIKRNVTYPMKVPLADGALQFFNAIYNRKMIPLGVYFDKIKEYKFYSPTIFIHNPYESYTKEDLNFHSNREEKLNLFIEPKQILVDETLMSYGPHVRQCYFQPQSENDTTISEKSLKFFKVYTKKNCRHECLINKTLEICGCVQFFMIHFNSTRICDLYDFDCFTKVENEMKNKDECKCYPYCGEIFYDIQIIKSNFVKKFKLEGLAQYQLTFIRTDIYDSMTVVRFREPSFFPYVLKRQFTELDFISYTGGALGLFLGFSILSFFEIFYYFTIKIIFDFIRRNRRISDIGNNEETKIINEFRFYLENSTIHGMNQIGMRDRNFIERLFWLICLLSALIYSSRLSYEIYERYRNAPIAITFDSSERSVEEIPFPAITLNHEITIAQEVIDGLWFTPIISKILNESTKMSAEKEKELFEKKIIPGTLCNYRKVIKDKYNNVNFEIENFVEKVEKNYSYIDWFKEQSAIWKEKLKPEFAKFLGHSGFGFTFNMLEPKKMFRENVSEDFLNTKFFTLKNPSESKFIKISHESYPLKGSFHDVFKIILKINQELMYKEICSMPQFSVHSPYEMPGDFDEETMIKFYYGQDLDIVITPEVIFTDSELKKFNYKRRNCFFDGERKLTMFKVYSRRNCEQECYANFVLKHERTKCIGFYQIRNSTNPVCDYKKTYNLAFLYMHFILQPNMQHIPENGTESVLDKCECLDRCDDIKYNFEVFETKYKRNFDYGEMKNKKAFNFKLSFKIRW</sequence>
<dbReference type="PANTHER" id="PTHR11690:SF288">
    <property type="entry name" value="AMILORIDE-SENSITIVE NA+ CHANNEL-RELATED"/>
    <property type="match status" value="1"/>
</dbReference>
<evidence type="ECO:0000256" key="12">
    <source>
        <dbReference type="RuleBase" id="RU000679"/>
    </source>
</evidence>
<keyword evidence="3 12" id="KW-0813">Transport</keyword>
<feature type="transmembrane region" description="Helical" evidence="13">
    <location>
        <begin position="32"/>
        <end position="53"/>
    </location>
</feature>
<evidence type="ECO:0000313" key="15">
    <source>
        <dbReference type="Proteomes" id="UP001107558"/>
    </source>
</evidence>
<dbReference type="GO" id="GO:0015280">
    <property type="term" value="F:ligand-gated sodium channel activity"/>
    <property type="evidence" value="ECO:0007669"/>
    <property type="project" value="TreeGrafter"/>
</dbReference>
<keyword evidence="8 12" id="KW-0406">Ion transport</keyword>
<dbReference type="AlphaFoldDB" id="A0A9J6BDX5"/>
<gene>
    <name evidence="14" type="ORF">PVAND_015906</name>
</gene>
<keyword evidence="6 13" id="KW-1133">Transmembrane helix</keyword>
<accession>A0A9J6BDX5</accession>
<keyword evidence="10 12" id="KW-0739">Sodium transport</keyword>
<evidence type="ECO:0000256" key="5">
    <source>
        <dbReference type="ARBA" id="ARBA00022692"/>
    </source>
</evidence>
<evidence type="ECO:0000256" key="7">
    <source>
        <dbReference type="ARBA" id="ARBA00023053"/>
    </source>
</evidence>
<keyword evidence="7" id="KW-0915">Sodium</keyword>
<dbReference type="EMBL" id="JADBJN010000004">
    <property type="protein sequence ID" value="KAG5667941.1"/>
    <property type="molecule type" value="Genomic_DNA"/>
</dbReference>
<keyword evidence="4 12" id="KW-0894">Sodium channel</keyword>
<organism evidence="14 15">
    <name type="scientific">Polypedilum vanderplanki</name>
    <name type="common">Sleeping chironomid midge</name>
    <dbReference type="NCBI Taxonomy" id="319348"/>
    <lineage>
        <taxon>Eukaryota</taxon>
        <taxon>Metazoa</taxon>
        <taxon>Ecdysozoa</taxon>
        <taxon>Arthropoda</taxon>
        <taxon>Hexapoda</taxon>
        <taxon>Insecta</taxon>
        <taxon>Pterygota</taxon>
        <taxon>Neoptera</taxon>
        <taxon>Endopterygota</taxon>
        <taxon>Diptera</taxon>
        <taxon>Nematocera</taxon>
        <taxon>Chironomoidea</taxon>
        <taxon>Chironomidae</taxon>
        <taxon>Chironominae</taxon>
        <taxon>Polypedilum</taxon>
        <taxon>Polypedilum</taxon>
    </lineage>
</organism>
<evidence type="ECO:0000256" key="10">
    <source>
        <dbReference type="ARBA" id="ARBA00023201"/>
    </source>
</evidence>
<keyword evidence="15" id="KW-1185">Reference proteome</keyword>
<evidence type="ECO:0000256" key="1">
    <source>
        <dbReference type="ARBA" id="ARBA00004141"/>
    </source>
</evidence>
<dbReference type="Gene3D" id="1.10.287.770">
    <property type="entry name" value="YojJ-like"/>
    <property type="match status" value="1"/>
</dbReference>
<evidence type="ECO:0000313" key="14">
    <source>
        <dbReference type="EMBL" id="KAG5667941.1"/>
    </source>
</evidence>
<evidence type="ECO:0000256" key="3">
    <source>
        <dbReference type="ARBA" id="ARBA00022448"/>
    </source>
</evidence>
<feature type="transmembrane region" description="Helical" evidence="13">
    <location>
        <begin position="472"/>
        <end position="499"/>
    </location>
</feature>
<dbReference type="InterPro" id="IPR001873">
    <property type="entry name" value="ENaC"/>
</dbReference>
<keyword evidence="11 12" id="KW-0407">Ion channel</keyword>
<evidence type="ECO:0000256" key="6">
    <source>
        <dbReference type="ARBA" id="ARBA00022989"/>
    </source>
</evidence>
<proteinExistence type="inferred from homology"/>
<keyword evidence="9 13" id="KW-0472">Membrane</keyword>
<dbReference type="Pfam" id="PF00858">
    <property type="entry name" value="ASC"/>
    <property type="match status" value="2"/>
</dbReference>
<evidence type="ECO:0000256" key="9">
    <source>
        <dbReference type="ARBA" id="ARBA00023136"/>
    </source>
</evidence>
<comment type="subcellular location">
    <subcellularLocation>
        <location evidence="1">Membrane</location>
        <topology evidence="1">Multi-pass membrane protein</topology>
    </subcellularLocation>
</comment>
<evidence type="ECO:0000256" key="2">
    <source>
        <dbReference type="ARBA" id="ARBA00007193"/>
    </source>
</evidence>
<dbReference type="Proteomes" id="UP001107558">
    <property type="component" value="Chromosome 4"/>
</dbReference>
<protein>
    <submittedName>
        <fullName evidence="14">Uncharacterized protein</fullName>
    </submittedName>
</protein>
<evidence type="ECO:0000256" key="4">
    <source>
        <dbReference type="ARBA" id="ARBA00022461"/>
    </source>
</evidence>
<dbReference type="GO" id="GO:0005886">
    <property type="term" value="C:plasma membrane"/>
    <property type="evidence" value="ECO:0007669"/>
    <property type="project" value="TreeGrafter"/>
</dbReference>
<evidence type="ECO:0000256" key="8">
    <source>
        <dbReference type="ARBA" id="ARBA00023065"/>
    </source>
</evidence>
<evidence type="ECO:0000256" key="13">
    <source>
        <dbReference type="SAM" id="Phobius"/>
    </source>
</evidence>
<evidence type="ECO:0000256" key="11">
    <source>
        <dbReference type="ARBA" id="ARBA00023303"/>
    </source>
</evidence>
<dbReference type="PANTHER" id="PTHR11690">
    <property type="entry name" value="AMILORIDE-SENSITIVE SODIUM CHANNEL-RELATED"/>
    <property type="match status" value="1"/>
</dbReference>
<reference evidence="14" key="1">
    <citation type="submission" date="2021-03" db="EMBL/GenBank/DDBJ databases">
        <title>Chromosome level genome of the anhydrobiotic midge Polypedilum vanderplanki.</title>
        <authorList>
            <person name="Yoshida Y."/>
            <person name="Kikawada T."/>
            <person name="Gusev O."/>
        </authorList>
    </citation>
    <scope>NUCLEOTIDE SEQUENCE</scope>
    <source>
        <strain evidence="14">NIAS01</strain>
        <tissue evidence="14">Whole body or cell culture</tissue>
    </source>
</reference>
<dbReference type="OrthoDB" id="6502088at2759"/>
<dbReference type="Gene3D" id="1.10.287.820">
    <property type="entry name" value="Acid-sensing ion channel domain"/>
    <property type="match status" value="1"/>
</dbReference>
<keyword evidence="5 12" id="KW-0812">Transmembrane</keyword>
<comment type="caution">
    <text evidence="14">The sequence shown here is derived from an EMBL/GenBank/DDBJ whole genome shotgun (WGS) entry which is preliminary data.</text>
</comment>
<name>A0A9J6BDX5_POLVA</name>
<comment type="similarity">
    <text evidence="2 12">Belongs to the amiloride-sensitive sodium channel (TC 1.A.6) family.</text>
</comment>